<feature type="coiled-coil region" evidence="1">
    <location>
        <begin position="1148"/>
        <end position="1182"/>
    </location>
</feature>
<dbReference type="InterPro" id="IPR040401">
    <property type="entry name" value="CCDC162"/>
</dbReference>
<dbReference type="STRING" id="9402.L5JNV6"/>
<proteinExistence type="predicted"/>
<keyword evidence="3" id="KW-0812">Transmembrane</keyword>
<feature type="compositionally biased region" description="Basic and acidic residues" evidence="2">
    <location>
        <begin position="31"/>
        <end position="40"/>
    </location>
</feature>
<dbReference type="InParanoid" id="L5JNV6"/>
<dbReference type="AlphaFoldDB" id="L5JNV6"/>
<accession>L5JNV6</accession>
<protein>
    <submittedName>
        <fullName evidence="3">Transmembrane protein FLJ37396</fullName>
    </submittedName>
</protein>
<reference evidence="4" key="1">
    <citation type="journal article" date="2013" name="Science">
        <title>Comparative analysis of bat genomes provides insight into the evolution of flight and immunity.</title>
        <authorList>
            <person name="Zhang G."/>
            <person name="Cowled C."/>
            <person name="Shi Z."/>
            <person name="Huang Z."/>
            <person name="Bishop-Lilly K.A."/>
            <person name="Fang X."/>
            <person name="Wynne J.W."/>
            <person name="Xiong Z."/>
            <person name="Baker M.L."/>
            <person name="Zhao W."/>
            <person name="Tachedjian M."/>
            <person name="Zhu Y."/>
            <person name="Zhou P."/>
            <person name="Jiang X."/>
            <person name="Ng J."/>
            <person name="Yang L."/>
            <person name="Wu L."/>
            <person name="Xiao J."/>
            <person name="Feng Y."/>
            <person name="Chen Y."/>
            <person name="Sun X."/>
            <person name="Zhang Y."/>
            <person name="Marsh G.A."/>
            <person name="Crameri G."/>
            <person name="Broder C.C."/>
            <person name="Frey K.G."/>
            <person name="Wang L.F."/>
            <person name="Wang J."/>
        </authorList>
    </citation>
    <scope>NUCLEOTIDE SEQUENCE [LARGE SCALE GENOMIC DNA]</scope>
</reference>
<dbReference type="EMBL" id="KB031156">
    <property type="protein sequence ID" value="ELK00627.1"/>
    <property type="molecule type" value="Genomic_DNA"/>
</dbReference>
<organism evidence="3 4">
    <name type="scientific">Pteropus alecto</name>
    <name type="common">Black flying fox</name>
    <dbReference type="NCBI Taxonomy" id="9402"/>
    <lineage>
        <taxon>Eukaryota</taxon>
        <taxon>Metazoa</taxon>
        <taxon>Chordata</taxon>
        <taxon>Craniata</taxon>
        <taxon>Vertebrata</taxon>
        <taxon>Euteleostomi</taxon>
        <taxon>Mammalia</taxon>
        <taxon>Eutheria</taxon>
        <taxon>Laurasiatheria</taxon>
        <taxon>Chiroptera</taxon>
        <taxon>Yinpterochiroptera</taxon>
        <taxon>Pteropodoidea</taxon>
        <taxon>Pteropodidae</taxon>
        <taxon>Pteropodinae</taxon>
        <taxon>Pteropus</taxon>
    </lineage>
</organism>
<dbReference type="PANTHER" id="PTHR33331:SF13">
    <property type="entry name" value="COILED-COIL DOMAIN CONTAINING 162"/>
    <property type="match status" value="1"/>
</dbReference>
<name>L5JNV6_PTEAL</name>
<evidence type="ECO:0000313" key="4">
    <source>
        <dbReference type="Proteomes" id="UP000010552"/>
    </source>
</evidence>
<keyword evidence="1" id="KW-0175">Coiled coil</keyword>
<feature type="region of interest" description="Disordered" evidence="2">
    <location>
        <begin position="1"/>
        <end position="44"/>
    </location>
</feature>
<evidence type="ECO:0000256" key="2">
    <source>
        <dbReference type="SAM" id="MobiDB-lite"/>
    </source>
</evidence>
<keyword evidence="3" id="KW-0472">Membrane</keyword>
<dbReference type="Proteomes" id="UP000010552">
    <property type="component" value="Unassembled WGS sequence"/>
</dbReference>
<gene>
    <name evidence="3" type="ORF">PAL_GLEAN10018584</name>
</gene>
<evidence type="ECO:0000313" key="3">
    <source>
        <dbReference type="EMBL" id="ELK00627.1"/>
    </source>
</evidence>
<dbReference type="PANTHER" id="PTHR33331">
    <property type="entry name" value="COILED-COIL DOMAIN-CONTAINING PROTEIN 162"/>
    <property type="match status" value="1"/>
</dbReference>
<dbReference type="eggNOG" id="ENOG502QRID">
    <property type="taxonomic scope" value="Eukaryota"/>
</dbReference>
<evidence type="ECO:0000256" key="1">
    <source>
        <dbReference type="SAM" id="Coils"/>
    </source>
</evidence>
<sequence length="1267" mass="144474">MVTSVECNETLRKKTSKSQTAESAIRWSRPALHDSQKSDGGRSQVTVHYDVVRRPPMEAQVDSMAEKNRRIERTEKQTNSSILQPKVHSVLSYQDCPLVCSMLLDSYFEAYQHVLDPEERFALAQVITDIMHRCPRFDLSHPYFIKAYQDECACLRLHLQLVRGILNQHIECQREYVQRLWREGHPDGSNNFGLPFNIICKQLISINNSCPALKNIYLLEFHPSLGLASLIPRALEHLLQEARHNCRPTSASGLALLERRVLCLALDVWLTPTRPESWYSAQLQKDLFSAKVMGDPFLVEEIGLLAFKSAAAEKQNQGQDSHMLLLDTFAKLLELVTLRHRLIEMSLESVHLARLYKEMAQEMGFEEFHLYLRPVQFEFASHKDKVDHLPPIFITSLLEDSDCIDRYSPTTLVLAISEVDDNQVGKFSFYTKEAILKLLFHSGVENMQVTLACQAAQKNALMVAVQQASFYHTPRGGCPADVKVSLAPEAFVSIQLEKVGLRDMMLNAFLFRKQTMADRMKSLDEIEKVKRDVIVEYCQKFNHHMSHYALRGQILAYCNSLRALLEDFPTIRDTFFMVGKPQEKKGLRDSKEGLKADPSMLLKPRSPKPPSLKHFQLFRMAATSNIIWRNRQGWCYCPDLAALRLTLQLMAPLHDIVAYLFSFATLGNHPAYFEFPLSPNPLRGDWGGTEGIGSELQELQKMIDSLQSPQDPTQVSQALHLKKEVMFLQFDAAVRHLIRRTFLTAGNASAYQSVTDGMYHGLPPLSSSLVKSIFASQLRLPQPLGPQSLQAFVLFPWRAFLEDGGPFPVMSSRPDTLEYNMQLCFCNLSGPDLKVAHGELVGMQLLMEDVLLSHYHLIMESAPGQQATLDKNTQPNLSRAPGFRGLFQSSPKASNLLGGPCDEVVSLALLRSFLILWKQLEVLKEHWGQFKLGGQDINSVSLHKQFLELYGTDILYPSMKAIARQMGKEDEFEGLIISSQSILPPKGASEIEIKTQQLQKLLENLEIHMIQEVLRKVNREITLVLSEKSKEQQCTLPTDLWKHRVMKENFSVIRPQIVENFIQRLMENYQDGGLEITFKKDHLEACLLSLGCDVMARERSNFESYSMCYEHVLEHARQQLCQKEQELDILQRSQRPPEDNAGQVAELSHNMIMEITALRARLTDLEEENLNLQKQIRKEVQEEYETLVQALFMTCLQIKKRTGPWARSDPSEGSNRHLLKAHWADSNFESAFRDFSNPQNAATPQPFSNIRCQRAADLSVKAHLEEE</sequence>
<keyword evidence="4" id="KW-1185">Reference proteome</keyword>